<sequence>SSWMRKQDIKKIIDNLTQQAIVTIQSPLKAFEEKYYKPPQRKCTKCGKLKKAGRQVVNVVDAVRRFKYFGTQHQQPSSTKFKFILGSNRTV</sequence>
<dbReference type="Proteomes" id="UP000316621">
    <property type="component" value="Chromosome 5"/>
</dbReference>
<organism evidence="1 2">
    <name type="scientific">Papaver somniferum</name>
    <name type="common">Opium poppy</name>
    <dbReference type="NCBI Taxonomy" id="3469"/>
    <lineage>
        <taxon>Eukaryota</taxon>
        <taxon>Viridiplantae</taxon>
        <taxon>Streptophyta</taxon>
        <taxon>Embryophyta</taxon>
        <taxon>Tracheophyta</taxon>
        <taxon>Spermatophyta</taxon>
        <taxon>Magnoliopsida</taxon>
        <taxon>Ranunculales</taxon>
        <taxon>Papaveraceae</taxon>
        <taxon>Papaveroideae</taxon>
        <taxon>Papaver</taxon>
    </lineage>
</organism>
<proteinExistence type="predicted"/>
<accession>A0A4Y7JL81</accession>
<keyword evidence="2" id="KW-1185">Reference proteome</keyword>
<dbReference type="EMBL" id="CM010719">
    <property type="protein sequence ID" value="RZC61833.1"/>
    <property type="molecule type" value="Genomic_DNA"/>
</dbReference>
<gene>
    <name evidence="1" type="ORF">C5167_023584</name>
</gene>
<protein>
    <submittedName>
        <fullName evidence="1">Uncharacterized protein</fullName>
    </submittedName>
</protein>
<evidence type="ECO:0000313" key="1">
    <source>
        <dbReference type="EMBL" id="RZC61833.1"/>
    </source>
</evidence>
<dbReference type="Gramene" id="RZC61833">
    <property type="protein sequence ID" value="RZC61833"/>
    <property type="gene ID" value="C5167_023584"/>
</dbReference>
<dbReference type="AlphaFoldDB" id="A0A4Y7JL81"/>
<name>A0A4Y7JL81_PAPSO</name>
<evidence type="ECO:0000313" key="2">
    <source>
        <dbReference type="Proteomes" id="UP000316621"/>
    </source>
</evidence>
<feature type="non-terminal residue" evidence="1">
    <location>
        <position position="1"/>
    </location>
</feature>
<reference evidence="1 2" key="1">
    <citation type="journal article" date="2018" name="Science">
        <title>The opium poppy genome and morphinan production.</title>
        <authorList>
            <person name="Guo L."/>
            <person name="Winzer T."/>
            <person name="Yang X."/>
            <person name="Li Y."/>
            <person name="Ning Z."/>
            <person name="He Z."/>
            <person name="Teodor R."/>
            <person name="Lu Y."/>
            <person name="Bowser T.A."/>
            <person name="Graham I.A."/>
            <person name="Ye K."/>
        </authorList>
    </citation>
    <scope>NUCLEOTIDE SEQUENCE [LARGE SCALE GENOMIC DNA]</scope>
    <source>
        <strain evidence="2">cv. HN1</strain>
        <tissue evidence="1">Leaves</tissue>
    </source>
</reference>